<reference evidence="4" key="1">
    <citation type="submission" date="2021-03" db="EMBL/GenBank/DDBJ databases">
        <title>Evolutionary innovations through gain and loss of genes in the ectomycorrhizal Boletales.</title>
        <authorList>
            <person name="Wu G."/>
            <person name="Miyauchi S."/>
            <person name="Morin E."/>
            <person name="Yang Z.-L."/>
            <person name="Xu J."/>
            <person name="Martin F.M."/>
        </authorList>
    </citation>
    <scope>NUCLEOTIDE SEQUENCE</scope>
    <source>
        <strain evidence="4">BR01</strain>
    </source>
</reference>
<dbReference type="InterPro" id="IPR013083">
    <property type="entry name" value="Znf_RING/FYVE/PHD"/>
</dbReference>
<accession>A0A8I2Z3D8</accession>
<dbReference type="SMART" id="SM00184">
    <property type="entry name" value="RING"/>
    <property type="match status" value="1"/>
</dbReference>
<dbReference type="Gene3D" id="3.30.40.10">
    <property type="entry name" value="Zinc/RING finger domain, C3HC4 (zinc finger)"/>
    <property type="match status" value="1"/>
</dbReference>
<dbReference type="Proteomes" id="UP000683000">
    <property type="component" value="Unassembled WGS sequence"/>
</dbReference>
<evidence type="ECO:0000313" key="5">
    <source>
        <dbReference type="Proteomes" id="UP000683000"/>
    </source>
</evidence>
<dbReference type="InterPro" id="IPR001841">
    <property type="entry name" value="Znf_RING"/>
</dbReference>
<feature type="region of interest" description="Disordered" evidence="2">
    <location>
        <begin position="193"/>
        <end position="242"/>
    </location>
</feature>
<dbReference type="Pfam" id="PF15227">
    <property type="entry name" value="zf-C3HC4_4"/>
    <property type="match status" value="1"/>
</dbReference>
<feature type="compositionally biased region" description="Basic and acidic residues" evidence="2">
    <location>
        <begin position="151"/>
        <end position="162"/>
    </location>
</feature>
<evidence type="ECO:0000256" key="1">
    <source>
        <dbReference type="PROSITE-ProRule" id="PRU00175"/>
    </source>
</evidence>
<dbReference type="SUPFAM" id="SSF57850">
    <property type="entry name" value="RING/U-box"/>
    <property type="match status" value="1"/>
</dbReference>
<feature type="domain" description="RING-type" evidence="3">
    <location>
        <begin position="4"/>
        <end position="47"/>
    </location>
</feature>
<organism evidence="4 5">
    <name type="scientific">Boletus reticuloceps</name>
    <dbReference type="NCBI Taxonomy" id="495285"/>
    <lineage>
        <taxon>Eukaryota</taxon>
        <taxon>Fungi</taxon>
        <taxon>Dikarya</taxon>
        <taxon>Basidiomycota</taxon>
        <taxon>Agaricomycotina</taxon>
        <taxon>Agaricomycetes</taxon>
        <taxon>Agaricomycetidae</taxon>
        <taxon>Boletales</taxon>
        <taxon>Boletineae</taxon>
        <taxon>Boletaceae</taxon>
        <taxon>Boletoideae</taxon>
        <taxon>Boletus</taxon>
    </lineage>
</organism>
<dbReference type="OrthoDB" id="6270329at2759"/>
<keyword evidence="5" id="KW-1185">Reference proteome</keyword>
<keyword evidence="1" id="KW-0479">Metal-binding</keyword>
<protein>
    <recommendedName>
        <fullName evidence="3">RING-type domain-containing protein</fullName>
    </recommendedName>
</protein>
<evidence type="ECO:0000256" key="2">
    <source>
        <dbReference type="SAM" id="MobiDB-lite"/>
    </source>
</evidence>
<feature type="region of interest" description="Disordered" evidence="2">
    <location>
        <begin position="151"/>
        <end position="177"/>
    </location>
</feature>
<dbReference type="AlphaFoldDB" id="A0A8I2Z3D8"/>
<proteinExistence type="predicted"/>
<dbReference type="GO" id="GO:0008270">
    <property type="term" value="F:zinc ion binding"/>
    <property type="evidence" value="ECO:0007669"/>
    <property type="project" value="UniProtKB-KW"/>
</dbReference>
<sequence>MAECGICLDVLRSPVSIPCGHVHCERCLRGHISSGADALKSACPTCRKPFHIATPDFVFVPPKYHDFILPPVRKVYMDIPSIAAMTREIDALTQRFEGSAKENDHLRQRCAHYKERLEAVESEKLAIIDQRAEVRQGILELHKKYDSLKRKYREAQSRDDARNTTPSRNLSRMNSQNFDTSHEILPKVEEHPVSLQELNSNPPRPKRTLPRSRLSNSMRRKDEPAPQIVKRQRTHRYSDVGSSSQLLEVMFASDEDDSNEVDE</sequence>
<name>A0A8I2Z3D8_9AGAM</name>
<keyword evidence="1" id="KW-0862">Zinc</keyword>
<dbReference type="EMBL" id="JAGFBS010000001">
    <property type="protein sequence ID" value="KAG6381727.1"/>
    <property type="molecule type" value="Genomic_DNA"/>
</dbReference>
<gene>
    <name evidence="4" type="ORF">JVT61DRAFT_331</name>
</gene>
<comment type="caution">
    <text evidence="4">The sequence shown here is derived from an EMBL/GenBank/DDBJ whole genome shotgun (WGS) entry which is preliminary data.</text>
</comment>
<evidence type="ECO:0000313" key="4">
    <source>
        <dbReference type="EMBL" id="KAG6381727.1"/>
    </source>
</evidence>
<feature type="compositionally biased region" description="Polar residues" evidence="2">
    <location>
        <begin position="163"/>
        <end position="177"/>
    </location>
</feature>
<dbReference type="PROSITE" id="PS50089">
    <property type="entry name" value="ZF_RING_2"/>
    <property type="match status" value="1"/>
</dbReference>
<keyword evidence="1" id="KW-0863">Zinc-finger</keyword>
<evidence type="ECO:0000259" key="3">
    <source>
        <dbReference type="PROSITE" id="PS50089"/>
    </source>
</evidence>